<gene>
    <name evidence="1" type="primary">hrcA</name>
    <name evidence="1" type="ORF">JHL16_31805</name>
</gene>
<proteinExistence type="predicted"/>
<accession>A0ACC5REH0</accession>
<comment type="caution">
    <text evidence="1">The sequence shown here is derived from an EMBL/GenBank/DDBJ whole genome shotgun (WGS) entry which is preliminary data.</text>
</comment>
<organism evidence="1 2">
    <name type="scientific">Taklimakanibacter albus</name>
    <dbReference type="NCBI Taxonomy" id="2800327"/>
    <lineage>
        <taxon>Bacteria</taxon>
        <taxon>Pseudomonadati</taxon>
        <taxon>Pseudomonadota</taxon>
        <taxon>Alphaproteobacteria</taxon>
        <taxon>Hyphomicrobiales</taxon>
        <taxon>Aestuariivirgaceae</taxon>
        <taxon>Taklimakanibacter</taxon>
    </lineage>
</organism>
<protein>
    <submittedName>
        <fullName evidence="1">Heat-inducible transcriptional repressor HrcA</fullName>
    </submittedName>
</protein>
<sequence length="363" mass="39736">MSIHSQRPLVDERLQGLAQLDQRSRDIFRRLVETYLDTGEPVGSRTISRILPSSLSPASVRNVMMDLEETGLIYSPHTSAGRMPTNAGLRFFVDALLEVGSISPEERARIDAQMTGANRSRRIEEVLGEATTLLSGLSHCAGLVMAPKLNARLKHIEFVSLSPGRGLVILVAEDGTVENRAIDLPPGLPPSSLIKASNYLSARMQGKTIGELQRHMHDEIATLKTELDELTAKVVADGVATWSGNAEEDDRTLIVKGQGNLIENLTAFDDLERIRRLFDDLENKKGLIQLLGSAEIGEGVRIFIGAENKLFSMSGSSLIVAPYRNSEEKIVGALGIIGPTRMNYARIIPMVDYTARIIGRLIT</sequence>
<keyword evidence="2" id="KW-1185">Reference proteome</keyword>
<name>A0ACC5REH0_9HYPH</name>
<evidence type="ECO:0000313" key="2">
    <source>
        <dbReference type="Proteomes" id="UP000616151"/>
    </source>
</evidence>
<reference evidence="1" key="1">
    <citation type="submission" date="2021-01" db="EMBL/GenBank/DDBJ databases">
        <authorList>
            <person name="Sun Q."/>
        </authorList>
    </citation>
    <scope>NUCLEOTIDE SEQUENCE</scope>
    <source>
        <strain evidence="1">YIM B02566</strain>
    </source>
</reference>
<evidence type="ECO:0000313" key="1">
    <source>
        <dbReference type="EMBL" id="MBK1870994.1"/>
    </source>
</evidence>
<dbReference type="EMBL" id="JAENHL010000008">
    <property type="protein sequence ID" value="MBK1870994.1"/>
    <property type="molecule type" value="Genomic_DNA"/>
</dbReference>
<dbReference type="Proteomes" id="UP000616151">
    <property type="component" value="Unassembled WGS sequence"/>
</dbReference>